<dbReference type="InterPro" id="IPR000944">
    <property type="entry name" value="Tscrpt_reg_Rrf2"/>
</dbReference>
<dbReference type="GO" id="GO:0003677">
    <property type="term" value="F:DNA binding"/>
    <property type="evidence" value="ECO:0007669"/>
    <property type="project" value="UniProtKB-KW"/>
</dbReference>
<dbReference type="PROSITE" id="PS51197">
    <property type="entry name" value="HTH_RRF2_2"/>
    <property type="match status" value="1"/>
</dbReference>
<dbReference type="AlphaFoldDB" id="A0A1X7FT60"/>
<gene>
    <name evidence="2" type="ORF">SAMN06295900_11168</name>
</gene>
<organism evidence="2 3">
    <name type="scientific">Trinickia caryophylli</name>
    <name type="common">Paraburkholderia caryophylli</name>
    <dbReference type="NCBI Taxonomy" id="28094"/>
    <lineage>
        <taxon>Bacteria</taxon>
        <taxon>Pseudomonadati</taxon>
        <taxon>Pseudomonadota</taxon>
        <taxon>Betaproteobacteria</taxon>
        <taxon>Burkholderiales</taxon>
        <taxon>Burkholderiaceae</taxon>
        <taxon>Trinickia</taxon>
    </lineage>
</organism>
<reference evidence="3" key="1">
    <citation type="submission" date="2017-04" db="EMBL/GenBank/DDBJ databases">
        <authorList>
            <person name="Varghese N."/>
            <person name="Submissions S."/>
        </authorList>
    </citation>
    <scope>NUCLEOTIDE SEQUENCE [LARGE SCALE GENOMIC DNA]</scope>
    <source>
        <strain evidence="3">Ballard 720</strain>
    </source>
</reference>
<dbReference type="InterPro" id="IPR036390">
    <property type="entry name" value="WH_DNA-bd_sf"/>
</dbReference>
<dbReference type="GO" id="GO:0005829">
    <property type="term" value="C:cytosol"/>
    <property type="evidence" value="ECO:0007669"/>
    <property type="project" value="TreeGrafter"/>
</dbReference>
<dbReference type="NCBIfam" id="TIGR00738">
    <property type="entry name" value="rrf2_super"/>
    <property type="match status" value="1"/>
</dbReference>
<dbReference type="PANTHER" id="PTHR33221:SF4">
    <property type="entry name" value="HTH-TYPE TRANSCRIPTIONAL REPRESSOR NSRR"/>
    <property type="match status" value="1"/>
</dbReference>
<dbReference type="OrthoDB" id="9795923at2"/>
<dbReference type="SUPFAM" id="SSF46785">
    <property type="entry name" value="Winged helix' DNA-binding domain"/>
    <property type="match status" value="1"/>
</dbReference>
<name>A0A1X7FT60_TRICW</name>
<dbReference type="STRING" id="28094.SAMN06295900_11168"/>
<proteinExistence type="predicted"/>
<dbReference type="RefSeq" id="WP_085228971.1">
    <property type="nucleotide sequence ID" value="NZ_BSQD01000008.1"/>
</dbReference>
<dbReference type="PANTHER" id="PTHR33221">
    <property type="entry name" value="WINGED HELIX-TURN-HELIX TRANSCRIPTIONAL REGULATOR, RRF2 FAMILY"/>
    <property type="match status" value="1"/>
</dbReference>
<dbReference type="Pfam" id="PF02082">
    <property type="entry name" value="Rrf2"/>
    <property type="match status" value="1"/>
</dbReference>
<dbReference type="Proteomes" id="UP000192911">
    <property type="component" value="Unassembled WGS sequence"/>
</dbReference>
<evidence type="ECO:0000313" key="2">
    <source>
        <dbReference type="EMBL" id="SMF58093.1"/>
    </source>
</evidence>
<dbReference type="EMBL" id="FXAH01000011">
    <property type="protein sequence ID" value="SMF58093.1"/>
    <property type="molecule type" value="Genomic_DNA"/>
</dbReference>
<dbReference type="InterPro" id="IPR036388">
    <property type="entry name" value="WH-like_DNA-bd_sf"/>
</dbReference>
<evidence type="ECO:0000256" key="1">
    <source>
        <dbReference type="ARBA" id="ARBA00023125"/>
    </source>
</evidence>
<protein>
    <submittedName>
        <fullName evidence="2">Transcriptional regulator, BadM/Rrf2 family</fullName>
    </submittedName>
</protein>
<accession>A0A1X7FT60</accession>
<sequence length="159" mass="17380">MRLTDFTDYSLRVLIYAAVRSEHLVTIQEISETLGIARGHLVKIVHALGKAGYLDTVRGRTGGLRLGRPPAKITVGDVVRTMEPDFRMVECFDTEGNACVITAACGLRGVLGSALRAYFDVLDKFTLADLAAEQSTLERLLAAGPVVRPLVRIDRKRIA</sequence>
<evidence type="ECO:0000313" key="3">
    <source>
        <dbReference type="Proteomes" id="UP000192911"/>
    </source>
</evidence>
<dbReference type="GO" id="GO:0003700">
    <property type="term" value="F:DNA-binding transcription factor activity"/>
    <property type="evidence" value="ECO:0007669"/>
    <property type="project" value="TreeGrafter"/>
</dbReference>
<dbReference type="GeneID" id="95552912"/>
<keyword evidence="3" id="KW-1185">Reference proteome</keyword>
<dbReference type="Gene3D" id="1.10.10.10">
    <property type="entry name" value="Winged helix-like DNA-binding domain superfamily/Winged helix DNA-binding domain"/>
    <property type="match status" value="1"/>
</dbReference>
<keyword evidence="1" id="KW-0238">DNA-binding</keyword>